<organism evidence="1 2">
    <name type="scientific">Lentinula raphanica</name>
    <dbReference type="NCBI Taxonomy" id="153919"/>
    <lineage>
        <taxon>Eukaryota</taxon>
        <taxon>Fungi</taxon>
        <taxon>Dikarya</taxon>
        <taxon>Basidiomycota</taxon>
        <taxon>Agaricomycotina</taxon>
        <taxon>Agaricomycetes</taxon>
        <taxon>Agaricomycetidae</taxon>
        <taxon>Agaricales</taxon>
        <taxon>Marasmiineae</taxon>
        <taxon>Omphalotaceae</taxon>
        <taxon>Lentinula</taxon>
    </lineage>
</organism>
<keyword evidence="2" id="KW-1185">Reference proteome</keyword>
<evidence type="ECO:0000313" key="1">
    <source>
        <dbReference type="EMBL" id="KAJ3834086.1"/>
    </source>
</evidence>
<accession>A0AA38P0P6</accession>
<comment type="caution">
    <text evidence="1">The sequence shown here is derived from an EMBL/GenBank/DDBJ whole genome shotgun (WGS) entry which is preliminary data.</text>
</comment>
<dbReference type="EMBL" id="MU806584">
    <property type="protein sequence ID" value="KAJ3834086.1"/>
    <property type="molecule type" value="Genomic_DNA"/>
</dbReference>
<protein>
    <submittedName>
        <fullName evidence="1">Uncharacterized protein</fullName>
    </submittedName>
</protein>
<dbReference type="Proteomes" id="UP001163846">
    <property type="component" value="Unassembled WGS sequence"/>
</dbReference>
<dbReference type="AlphaFoldDB" id="A0AA38P0P6"/>
<sequence length="223" mass="26574">MLKSLIPKLKHHGFRAQNIFYPTSTLLIGSALSLRGYRKTNDADPVEKTTFESSPAVQNLLRKFEAFGSKSPKTINKHVSVDIRKYKRANERDVTLKDLRLARRLDFQTYVQTKSHELDPSMPPGLRKRMRFKFITQAVARWHSLTLNEKLDIAQSVRQRRLDPCDPIGPPRESIIRQRERKRLQAQRKIRRRIRQLRMNKAWAKRKRRRYIKRREQRHSLLS</sequence>
<reference evidence="1" key="1">
    <citation type="submission" date="2022-08" db="EMBL/GenBank/DDBJ databases">
        <authorList>
            <consortium name="DOE Joint Genome Institute"/>
            <person name="Min B."/>
            <person name="Riley R."/>
            <person name="Sierra-Patev S."/>
            <person name="Naranjo-Ortiz M."/>
            <person name="Looney B."/>
            <person name="Konkel Z."/>
            <person name="Slot J.C."/>
            <person name="Sakamoto Y."/>
            <person name="Steenwyk J.L."/>
            <person name="Rokas A."/>
            <person name="Carro J."/>
            <person name="Camarero S."/>
            <person name="Ferreira P."/>
            <person name="Molpeceres G."/>
            <person name="Ruiz-Duenas F.J."/>
            <person name="Serrano A."/>
            <person name="Henrissat B."/>
            <person name="Drula E."/>
            <person name="Hughes K.W."/>
            <person name="Mata J.L."/>
            <person name="Ishikawa N.K."/>
            <person name="Vargas-Isla R."/>
            <person name="Ushijima S."/>
            <person name="Smith C.A."/>
            <person name="Ahrendt S."/>
            <person name="Andreopoulos W."/>
            <person name="He G."/>
            <person name="Labutti K."/>
            <person name="Lipzen A."/>
            <person name="Ng V."/>
            <person name="Sandor L."/>
            <person name="Barry K."/>
            <person name="Martinez A.T."/>
            <person name="Xiao Y."/>
            <person name="Gibbons J.G."/>
            <person name="Terashima K."/>
            <person name="Hibbett D.S."/>
            <person name="Grigoriev I.V."/>
        </authorList>
    </citation>
    <scope>NUCLEOTIDE SEQUENCE</scope>
    <source>
        <strain evidence="1">TFB9207</strain>
    </source>
</reference>
<proteinExistence type="predicted"/>
<evidence type="ECO:0000313" key="2">
    <source>
        <dbReference type="Proteomes" id="UP001163846"/>
    </source>
</evidence>
<name>A0AA38P0P6_9AGAR</name>
<gene>
    <name evidence="1" type="ORF">F5878DRAFT_665077</name>
</gene>